<dbReference type="PANTHER" id="PTHR30531:SF12">
    <property type="entry name" value="FLAGELLAR BIOSYNTHETIC PROTEIN FLHB"/>
    <property type="match status" value="1"/>
</dbReference>
<proteinExistence type="inferred from homology"/>
<evidence type="ECO:0000313" key="3">
    <source>
        <dbReference type="EMBL" id="RDU96953.1"/>
    </source>
</evidence>
<sequence>MSDKPLPPTDKRLRDARAEGNVARSDILTGFIAIVFATEAGFASVDIGIDLWLALQRAAFAGIAGPDRIDACLRLIPYCVGLIALFVGMFTLIAFIAAVLSAWVCGGLSLAPKAIKPSFKRLDAAKHVKTLFGTKNLTAIGLALMTAGVVGAGAYGLLRQRLALVGAMIESQSLAFDLSAGISTLRALVRVLFAALLVPAALSVIVAKRQHLRGLRMTHRELTDELKQTMGDPNTRARQRASFAEAAFATPSARRERGHRALLMNPEHFAVLLHYEGNESEPPIVVDKAVDDGAMRMANDALLERVPVFRFRRLARHLHHHGELQAAIPPSCYRAVAIVYRIVEEIEPLSERPNTPIEIDDDAFES</sequence>
<dbReference type="Pfam" id="PF01312">
    <property type="entry name" value="Bac_export_2"/>
    <property type="match status" value="1"/>
</dbReference>
<dbReference type="Proteomes" id="UP000256838">
    <property type="component" value="Unassembled WGS sequence"/>
</dbReference>
<organism evidence="3 4">
    <name type="scientific">Trinickia dinghuensis</name>
    <dbReference type="NCBI Taxonomy" id="2291023"/>
    <lineage>
        <taxon>Bacteria</taxon>
        <taxon>Pseudomonadati</taxon>
        <taxon>Pseudomonadota</taxon>
        <taxon>Betaproteobacteria</taxon>
        <taxon>Burkholderiales</taxon>
        <taxon>Burkholderiaceae</taxon>
        <taxon>Trinickia</taxon>
    </lineage>
</organism>
<feature type="transmembrane region" description="Helical" evidence="2">
    <location>
        <begin position="188"/>
        <end position="207"/>
    </location>
</feature>
<gene>
    <name evidence="3" type="ORF">DWV00_20035</name>
</gene>
<dbReference type="RefSeq" id="WP_115535350.1">
    <property type="nucleotide sequence ID" value="NZ_QRGA01000011.1"/>
</dbReference>
<evidence type="ECO:0000256" key="1">
    <source>
        <dbReference type="ARBA" id="ARBA00010690"/>
    </source>
</evidence>
<feature type="transmembrane region" description="Helical" evidence="2">
    <location>
        <begin position="75"/>
        <end position="104"/>
    </location>
</feature>
<reference evidence="3 4" key="1">
    <citation type="submission" date="2018-08" db="EMBL/GenBank/DDBJ databases">
        <title>Paraburkholderia sp. DHOM06 isolated from forest soil.</title>
        <authorList>
            <person name="Gao Z.-H."/>
            <person name="Qiu L.-H."/>
        </authorList>
    </citation>
    <scope>NUCLEOTIDE SEQUENCE [LARGE SCALE GENOMIC DNA]</scope>
    <source>
        <strain evidence="3 4">DHOM06</strain>
    </source>
</reference>
<accession>A0A3D8JUZ9</accession>
<evidence type="ECO:0000256" key="2">
    <source>
        <dbReference type="SAM" id="Phobius"/>
    </source>
</evidence>
<dbReference type="InterPro" id="IPR006135">
    <property type="entry name" value="T3SS_substrate_exporter"/>
</dbReference>
<feature type="transmembrane region" description="Helical" evidence="2">
    <location>
        <begin position="27"/>
        <end position="55"/>
    </location>
</feature>
<keyword evidence="2" id="KW-1133">Transmembrane helix</keyword>
<keyword evidence="2" id="KW-0812">Transmembrane</keyword>
<evidence type="ECO:0008006" key="5">
    <source>
        <dbReference type="Google" id="ProtNLM"/>
    </source>
</evidence>
<dbReference type="SUPFAM" id="SSF160544">
    <property type="entry name" value="EscU C-terminal domain-like"/>
    <property type="match status" value="1"/>
</dbReference>
<comment type="similarity">
    <text evidence="1">Belongs to the type III secretion exporter family.</text>
</comment>
<dbReference type="InterPro" id="IPR029025">
    <property type="entry name" value="T3SS_substrate_exporter_C"/>
</dbReference>
<dbReference type="PANTHER" id="PTHR30531">
    <property type="entry name" value="FLAGELLAR BIOSYNTHETIC PROTEIN FLHB"/>
    <property type="match status" value="1"/>
</dbReference>
<dbReference type="GO" id="GO:0009306">
    <property type="term" value="P:protein secretion"/>
    <property type="evidence" value="ECO:0007669"/>
    <property type="project" value="InterPro"/>
</dbReference>
<feature type="transmembrane region" description="Helical" evidence="2">
    <location>
        <begin position="137"/>
        <end position="155"/>
    </location>
</feature>
<dbReference type="OrthoDB" id="9807950at2"/>
<evidence type="ECO:0000313" key="4">
    <source>
        <dbReference type="Proteomes" id="UP000256838"/>
    </source>
</evidence>
<keyword evidence="4" id="KW-1185">Reference proteome</keyword>
<name>A0A3D8JUZ9_9BURK</name>
<keyword evidence="2" id="KW-0472">Membrane</keyword>
<dbReference type="EMBL" id="QRGA01000011">
    <property type="protein sequence ID" value="RDU96953.1"/>
    <property type="molecule type" value="Genomic_DNA"/>
</dbReference>
<comment type="caution">
    <text evidence="3">The sequence shown here is derived from an EMBL/GenBank/DDBJ whole genome shotgun (WGS) entry which is preliminary data.</text>
</comment>
<protein>
    <recommendedName>
        <fullName evidence="5">EscU/YscU/HrcU family type III secretion system export apparatus switch protein</fullName>
    </recommendedName>
</protein>
<dbReference type="AlphaFoldDB" id="A0A3D8JUZ9"/>
<dbReference type="GO" id="GO:0005886">
    <property type="term" value="C:plasma membrane"/>
    <property type="evidence" value="ECO:0007669"/>
    <property type="project" value="TreeGrafter"/>
</dbReference>
<dbReference type="Gene3D" id="3.40.1690.10">
    <property type="entry name" value="secretion proteins EscU"/>
    <property type="match status" value="1"/>
</dbReference>
<dbReference type="PRINTS" id="PR00950">
    <property type="entry name" value="TYPE3IMSPROT"/>
</dbReference>